<keyword evidence="5" id="KW-1185">Reference proteome</keyword>
<dbReference type="InterPro" id="IPR057567">
    <property type="entry name" value="TPR_TTI1_C"/>
</dbReference>
<evidence type="ECO:0000313" key="4">
    <source>
        <dbReference type="EMBL" id="ERF77233.1"/>
    </source>
</evidence>
<dbReference type="HOGENOM" id="CLU_005544_0_0_1"/>
<feature type="compositionally biased region" description="Basic and acidic residues" evidence="1">
    <location>
        <begin position="793"/>
        <end position="805"/>
    </location>
</feature>
<name>U1GXK1_ENDPU</name>
<dbReference type="InterPro" id="IPR016024">
    <property type="entry name" value="ARM-type_fold"/>
</dbReference>
<dbReference type="PANTHER" id="PTHR18460:SF3">
    <property type="entry name" value="TELO2-INTERACTING PROTEIN 1 HOMOLOG"/>
    <property type="match status" value="1"/>
</dbReference>
<feature type="region of interest" description="Disordered" evidence="1">
    <location>
        <begin position="789"/>
        <end position="859"/>
    </location>
</feature>
<dbReference type="InterPro" id="IPR049362">
    <property type="entry name" value="TTI1_rpt"/>
</dbReference>
<dbReference type="Pfam" id="PF21547">
    <property type="entry name" value="TTI1"/>
    <property type="match status" value="1"/>
</dbReference>
<dbReference type="Pfam" id="PF24181">
    <property type="entry name" value="TPR_TTI1_C"/>
    <property type="match status" value="1"/>
</dbReference>
<organism evidence="4 5">
    <name type="scientific">Endocarpon pusillum (strain Z07020 / HMAS-L-300199)</name>
    <name type="common">Lichen-forming fungus</name>
    <dbReference type="NCBI Taxonomy" id="1263415"/>
    <lineage>
        <taxon>Eukaryota</taxon>
        <taxon>Fungi</taxon>
        <taxon>Dikarya</taxon>
        <taxon>Ascomycota</taxon>
        <taxon>Pezizomycotina</taxon>
        <taxon>Eurotiomycetes</taxon>
        <taxon>Chaetothyriomycetidae</taxon>
        <taxon>Verrucariales</taxon>
        <taxon>Verrucariaceae</taxon>
        <taxon>Endocarpon</taxon>
    </lineage>
</organism>
<feature type="compositionally biased region" description="Acidic residues" evidence="1">
    <location>
        <begin position="833"/>
        <end position="843"/>
    </location>
</feature>
<feature type="domain" description="TTI1 N-terminal TPR" evidence="2">
    <location>
        <begin position="36"/>
        <end position="374"/>
    </location>
</feature>
<protein>
    <submittedName>
        <fullName evidence="4">Uncharacterized protein</fullName>
    </submittedName>
</protein>
<dbReference type="SUPFAM" id="SSF48371">
    <property type="entry name" value="ARM repeat"/>
    <property type="match status" value="1"/>
</dbReference>
<dbReference type="Gene3D" id="1.25.10.10">
    <property type="entry name" value="Leucine-rich Repeat Variant"/>
    <property type="match status" value="1"/>
</dbReference>
<dbReference type="Pfam" id="PF24173">
    <property type="entry name" value="TPR_TTI1_N"/>
    <property type="match status" value="1"/>
</dbReference>
<accession>U1GXK1</accession>
<proteinExistence type="predicted"/>
<dbReference type="EMBL" id="KE720645">
    <property type="protein sequence ID" value="ERF77233.1"/>
    <property type="molecule type" value="Genomic_DNA"/>
</dbReference>
<feature type="compositionally biased region" description="Polar residues" evidence="1">
    <location>
        <begin position="807"/>
        <end position="821"/>
    </location>
</feature>
<dbReference type="InterPro" id="IPR011989">
    <property type="entry name" value="ARM-like"/>
</dbReference>
<feature type="domain" description="TTI1 C-terminal TPR" evidence="3">
    <location>
        <begin position="777"/>
        <end position="979"/>
    </location>
</feature>
<dbReference type="GeneID" id="19240749"/>
<evidence type="ECO:0000259" key="2">
    <source>
        <dbReference type="Pfam" id="PF24173"/>
    </source>
</evidence>
<evidence type="ECO:0000256" key="1">
    <source>
        <dbReference type="SAM" id="MobiDB-lite"/>
    </source>
</evidence>
<feature type="compositionally biased region" description="Basic and acidic residues" evidence="1">
    <location>
        <begin position="1167"/>
        <end position="1178"/>
    </location>
</feature>
<feature type="region of interest" description="Disordered" evidence="1">
    <location>
        <begin position="1032"/>
        <end position="1052"/>
    </location>
</feature>
<gene>
    <name evidence="4" type="ORF">EPUS_05802</name>
</gene>
<feature type="region of interest" description="Disordered" evidence="1">
    <location>
        <begin position="995"/>
        <end position="1018"/>
    </location>
</feature>
<dbReference type="GO" id="GO:0005737">
    <property type="term" value="C:cytoplasm"/>
    <property type="evidence" value="ECO:0007669"/>
    <property type="project" value="TreeGrafter"/>
</dbReference>
<dbReference type="AlphaFoldDB" id="U1GXK1"/>
<reference evidence="5" key="1">
    <citation type="journal article" date="2014" name="BMC Genomics">
        <title>Genome characteristics reveal the impact of lichenization on lichen-forming fungus Endocarpon pusillum Hedwig (Verrucariales, Ascomycota).</title>
        <authorList>
            <person name="Wang Y.-Y."/>
            <person name="Liu B."/>
            <person name="Zhang X.-Y."/>
            <person name="Zhou Q.-M."/>
            <person name="Zhang T."/>
            <person name="Li H."/>
            <person name="Yu Y.-F."/>
            <person name="Zhang X.-L."/>
            <person name="Hao X.-Y."/>
            <person name="Wang M."/>
            <person name="Wang L."/>
            <person name="Wei J.-C."/>
        </authorList>
    </citation>
    <scope>NUCLEOTIDE SEQUENCE [LARGE SCALE GENOMIC DNA]</scope>
    <source>
        <strain evidence="5">Z07020 / HMAS-L-300199</strain>
    </source>
</reference>
<feature type="compositionally biased region" description="Polar residues" evidence="1">
    <location>
        <begin position="1006"/>
        <end position="1018"/>
    </location>
</feature>
<dbReference type="InterPro" id="IPR057566">
    <property type="entry name" value="TPR_TTI1_N"/>
</dbReference>
<dbReference type="RefSeq" id="XP_007785443.1">
    <property type="nucleotide sequence ID" value="XM_007787253.1"/>
</dbReference>
<dbReference type="eggNOG" id="KOG4524">
    <property type="taxonomic scope" value="Eukaryota"/>
</dbReference>
<dbReference type="OrthoDB" id="6781668at2759"/>
<evidence type="ECO:0000313" key="5">
    <source>
        <dbReference type="Proteomes" id="UP000019373"/>
    </source>
</evidence>
<feature type="region of interest" description="Disordered" evidence="1">
    <location>
        <begin position="1149"/>
        <end position="1178"/>
    </location>
</feature>
<dbReference type="OMA" id="PHPKKPW"/>
<dbReference type="Proteomes" id="UP000019373">
    <property type="component" value="Unassembled WGS sequence"/>
</dbReference>
<sequence length="1178" mass="130021">MASGFDPGLNLRATDVDIYCLPIELPFMEYSKQKAFEKLRPPCVNLSSVALKFRGQQASIKNLLLALEAAHAVIIDLGRHDALDEKLAEYAFFPLSTVFNESQKLSSRCLELAVQCLQVLVSRGWRRKLQPEMGKQLLILLSLLAGGSPTRSRDNAPSEELVSTCFECMNTLFDFLSQVAQHVFDEIGAKTIVDQSVYLLLEALTDSPSESVQLSAANALQSLLSKISNRILLASLLPRVVSALTKALTRSTQIRRTHKVLVCLLELLSHILTDVLADEIAFNETESSGSGNEVAMQRPEITEGSLILDDKWLKATASQVKLALANVVKLRNHDRQEVRHALFKLCLAMCEKCLKTLSDSLQLNIETMVMLAGRDGIDSLAQEKQLLKHLILSNSALMDLLRSSLDTWIIALPRVIQGNDDRAKRQVLQQISIAFQIVLESGDASDLLNDYLASSLVQSVSMAVEGSQAVSLLRVSEAPSPAQMVQFQEQYHTRSFEPVILDGKGSLNPLVELHALISQMRNSSASESLTRSMMVRIGQSSGTQQLSSLWLCLMFLSRDNPSFSISDFLDIPSESYDATPYLISDLYSVTLPLLLASTTTFSIYDWRIPALALESTILQAKQLGRSYRPELIDTLYPILSLLGSPEPRLQSHAMTALNLLAMACEYANTSTMLVENVDYLINSIALKLNTFDISPQGPQVLLMLLRLCGARLIPYLDDLIGSIFAALDNFHGYPRLVELLFDVLGVAVDEAAKNPALTITNGMEEPKHRKTAYQPSTIEDILQDIRAHKERKERRDAEDLVRPGDDNASQSAPHRPWTSNLDGPKTSKKDQETQETEFDDNEEQPSSQAAEEAKESPLSKPHTLLLSIARSTIPHLSSPSPRVRLILLQLLTRITPLLSRHENSFLPLVNDVWPAILPRLFPSESKSTATSSSEQEEPEQDPAYVTIAAADTMAAICVSAGGFMSGRIESIFPSLEKLYRRIWSEVKQDRLRMAQHRGPTRRLALSSENDAASVSSPGANLKGTVDLRIVESPPIPSRTNPPIGSNSSNTSTTHQLHIQTSTTQTQTSKIHTSLLNLLTTILLHTSIPATSEIGDAILALLSPIMDEPGREHVREALEVWNADAVWVVREIGAMEREMREGRRTVGDWTLRGQGGRGQGEEESGCEDGNRCGLEDVVS</sequence>
<evidence type="ECO:0000259" key="3">
    <source>
        <dbReference type="Pfam" id="PF24181"/>
    </source>
</evidence>
<feature type="compositionally biased region" description="Polar residues" evidence="1">
    <location>
        <begin position="1037"/>
        <end position="1049"/>
    </location>
</feature>
<dbReference type="InterPro" id="IPR052587">
    <property type="entry name" value="TELO2-interacting_protein_1"/>
</dbReference>
<dbReference type="PANTHER" id="PTHR18460">
    <property type="entry name" value="TEL2 INTERACTING PROTEIN 1 TTI1 FAMILY MEMBER"/>
    <property type="match status" value="1"/>
</dbReference>